<comment type="caution">
    <text evidence="1">The sequence shown here is derived from an EMBL/GenBank/DDBJ whole genome shotgun (WGS) entry which is preliminary data.</text>
</comment>
<evidence type="ECO:0000313" key="2">
    <source>
        <dbReference type="Proteomes" id="UP001143856"/>
    </source>
</evidence>
<name>A0ACC1PMI8_9PEZI</name>
<evidence type="ECO:0000313" key="1">
    <source>
        <dbReference type="EMBL" id="KAJ2996571.1"/>
    </source>
</evidence>
<protein>
    <submittedName>
        <fullName evidence="1">Uncharacterized protein</fullName>
    </submittedName>
</protein>
<organism evidence="1 2">
    <name type="scientific">Xylaria curta</name>
    <dbReference type="NCBI Taxonomy" id="42375"/>
    <lineage>
        <taxon>Eukaryota</taxon>
        <taxon>Fungi</taxon>
        <taxon>Dikarya</taxon>
        <taxon>Ascomycota</taxon>
        <taxon>Pezizomycotina</taxon>
        <taxon>Sordariomycetes</taxon>
        <taxon>Xylariomycetidae</taxon>
        <taxon>Xylariales</taxon>
        <taxon>Xylariaceae</taxon>
        <taxon>Xylaria</taxon>
    </lineage>
</organism>
<keyword evidence="2" id="KW-1185">Reference proteome</keyword>
<gene>
    <name evidence="1" type="ORF">NUW58_g932</name>
</gene>
<reference evidence="1" key="1">
    <citation type="submission" date="2022-10" db="EMBL/GenBank/DDBJ databases">
        <title>Genome Sequence of Xylaria curta.</title>
        <authorList>
            <person name="Buettner E."/>
        </authorList>
    </citation>
    <scope>NUCLEOTIDE SEQUENCE</scope>
    <source>
        <strain evidence="1">Babe10</strain>
    </source>
</reference>
<dbReference type="EMBL" id="JAPDGR010000091">
    <property type="protein sequence ID" value="KAJ2996571.1"/>
    <property type="molecule type" value="Genomic_DNA"/>
</dbReference>
<proteinExistence type="predicted"/>
<sequence>MHSMIIVLSVLVGTVAVHAAVLPMIGDLRIVTTGQSYISWSIDIPSFFDFVSGFFTAQLKVIFSRNHHVATDNDPLRRDDASSKEERTVSILINLSIAILVFAASFALSLGIYTMYRRASDERQESAISGRQSSAASPRHNSVDPERQGSQQPPSAHPQPGDIELGTIHARSLLHWPLASNSGNPTTRYGSPLDSSMPEGHAETQSPGASNRDADTEGRDITKAVTPKTHATNPETYHTV</sequence>
<accession>A0ACC1PMI8</accession>
<dbReference type="Proteomes" id="UP001143856">
    <property type="component" value="Unassembled WGS sequence"/>
</dbReference>